<dbReference type="Gene3D" id="3.40.50.300">
    <property type="entry name" value="P-loop containing nucleotide triphosphate hydrolases"/>
    <property type="match status" value="1"/>
</dbReference>
<dbReference type="RefSeq" id="WP_382164736.1">
    <property type="nucleotide sequence ID" value="NZ_JBHTBR010000002.1"/>
</dbReference>
<dbReference type="InterPro" id="IPR050678">
    <property type="entry name" value="DNA_Partitioning_ATPase"/>
</dbReference>
<reference evidence="2" key="1">
    <citation type="journal article" date="2019" name="Int. J. Syst. Evol. Microbiol.">
        <title>The Global Catalogue of Microorganisms (GCM) 10K type strain sequencing project: providing services to taxonomists for standard genome sequencing and annotation.</title>
        <authorList>
            <consortium name="The Broad Institute Genomics Platform"/>
            <consortium name="The Broad Institute Genome Sequencing Center for Infectious Disease"/>
            <person name="Wu L."/>
            <person name="Ma J."/>
        </authorList>
    </citation>
    <scope>NUCLEOTIDE SEQUENCE [LARGE SCALE GENOMIC DNA]</scope>
    <source>
        <strain evidence="2">CCUG 51308</strain>
    </source>
</reference>
<dbReference type="CDD" id="cd02042">
    <property type="entry name" value="ParAB_family"/>
    <property type="match status" value="1"/>
</dbReference>
<organism evidence="1 2">
    <name type="scientific">Hirschia litorea</name>
    <dbReference type="NCBI Taxonomy" id="1199156"/>
    <lineage>
        <taxon>Bacteria</taxon>
        <taxon>Pseudomonadati</taxon>
        <taxon>Pseudomonadota</taxon>
        <taxon>Alphaproteobacteria</taxon>
        <taxon>Hyphomonadales</taxon>
        <taxon>Hyphomonadaceae</taxon>
        <taxon>Hirschia</taxon>
    </lineage>
</organism>
<evidence type="ECO:0000313" key="2">
    <source>
        <dbReference type="Proteomes" id="UP001596492"/>
    </source>
</evidence>
<accession>A0ABW2IGR5</accession>
<dbReference type="EMBL" id="JBHTBR010000002">
    <property type="protein sequence ID" value="MFC7290116.1"/>
    <property type="molecule type" value="Genomic_DNA"/>
</dbReference>
<evidence type="ECO:0000313" key="1">
    <source>
        <dbReference type="EMBL" id="MFC7290116.1"/>
    </source>
</evidence>
<sequence length="293" mass="32608">MTMTIQGAEQAGAGRSASNRLAHVIVIGNEKGGAGKSTVAMHLSVALMRMGKKVGLLDLDVRQRSFSRYLENRIRWNQTTGGSLPVPETIRIDGSQARDLDAAEQEEAERFDESVKRLSQTCDFIIVDSPGGDTFLSRMAHSSADSLITPLNDSFVDFDLLGDIDPQTLEVVRPSFYAEQVWDCRKRKAKTSRKPIDWVVMRNRMSPLDARNKQRVGEALDNLARRIGFRIAPGLSERVIYRELFPMGLTLLDLTEAGSNVAFTMSHVAARQEIRDLLIVLKLPGMEGEEISF</sequence>
<dbReference type="Proteomes" id="UP001596492">
    <property type="component" value="Unassembled WGS sequence"/>
</dbReference>
<comment type="caution">
    <text evidence="1">The sequence shown here is derived from an EMBL/GenBank/DDBJ whole genome shotgun (WGS) entry which is preliminary data.</text>
</comment>
<dbReference type="PANTHER" id="PTHR13696">
    <property type="entry name" value="P-LOOP CONTAINING NUCLEOSIDE TRIPHOSPHATE HYDROLASE"/>
    <property type="match status" value="1"/>
</dbReference>
<dbReference type="Pfam" id="PF09140">
    <property type="entry name" value="MipZ"/>
    <property type="match status" value="1"/>
</dbReference>
<keyword evidence="2" id="KW-1185">Reference proteome</keyword>
<proteinExistence type="predicted"/>
<dbReference type="PANTHER" id="PTHR13696:SF96">
    <property type="entry name" value="COBQ_COBB_MIND_PARA NUCLEOTIDE BINDING DOMAIN-CONTAINING PROTEIN"/>
    <property type="match status" value="1"/>
</dbReference>
<gene>
    <name evidence="1" type="ORF">ACFQS8_00680</name>
</gene>
<dbReference type="InterPro" id="IPR027417">
    <property type="entry name" value="P-loop_NTPase"/>
</dbReference>
<protein>
    <submittedName>
        <fullName evidence="1">Division plane positioning ATPase MipZ</fullName>
    </submittedName>
</protein>
<name>A0ABW2IGR5_9PROT</name>
<dbReference type="SUPFAM" id="SSF52540">
    <property type="entry name" value="P-loop containing nucleoside triphosphate hydrolases"/>
    <property type="match status" value="1"/>
</dbReference>
<dbReference type="InterPro" id="IPR015223">
    <property type="entry name" value="MipZ"/>
</dbReference>